<keyword evidence="2" id="KW-1185">Reference proteome</keyword>
<dbReference type="EMBL" id="JABANO010026253">
    <property type="protein sequence ID" value="KAF4718863.1"/>
    <property type="molecule type" value="Genomic_DNA"/>
</dbReference>
<dbReference type="Proteomes" id="UP000553632">
    <property type="component" value="Unassembled WGS sequence"/>
</dbReference>
<gene>
    <name evidence="1" type="ORF">FOZ63_012587</name>
</gene>
<organism evidence="1 2">
    <name type="scientific">Perkinsus olseni</name>
    <name type="common">Perkinsus atlanticus</name>
    <dbReference type="NCBI Taxonomy" id="32597"/>
    <lineage>
        <taxon>Eukaryota</taxon>
        <taxon>Sar</taxon>
        <taxon>Alveolata</taxon>
        <taxon>Perkinsozoa</taxon>
        <taxon>Perkinsea</taxon>
        <taxon>Perkinsida</taxon>
        <taxon>Perkinsidae</taxon>
        <taxon>Perkinsus</taxon>
    </lineage>
</organism>
<comment type="caution">
    <text evidence="1">The sequence shown here is derived from an EMBL/GenBank/DDBJ whole genome shotgun (WGS) entry which is preliminary data.</text>
</comment>
<name>A0A7J6RE04_PEROL</name>
<protein>
    <submittedName>
        <fullName evidence="1">Uncharacterized protein</fullName>
    </submittedName>
</protein>
<evidence type="ECO:0000313" key="1">
    <source>
        <dbReference type="EMBL" id="KAF4718863.1"/>
    </source>
</evidence>
<reference evidence="1 2" key="1">
    <citation type="submission" date="2020-04" db="EMBL/GenBank/DDBJ databases">
        <title>Perkinsus olseni comparative genomics.</title>
        <authorList>
            <person name="Bogema D.R."/>
        </authorList>
    </citation>
    <scope>NUCLEOTIDE SEQUENCE [LARGE SCALE GENOMIC DNA]</scope>
    <source>
        <strain evidence="1 2">ATCC PRA-207</strain>
    </source>
</reference>
<accession>A0A7J6RE04</accession>
<proteinExistence type="predicted"/>
<evidence type="ECO:0000313" key="2">
    <source>
        <dbReference type="Proteomes" id="UP000553632"/>
    </source>
</evidence>
<sequence length="136" mass="14940">TTVEGLGSYNLSAQFLSNTLFAWSSTEKAIPRCLSMKAAMVLNEGRLSGPLEGQNLANTLWAVASPPAHSEGYSERRDLMEAIVTHVDACRLSSDKILQLSARELAISLWSLGKAYEQNLLDTTTWLESPTQRLAR</sequence>
<feature type="non-terminal residue" evidence="1">
    <location>
        <position position="136"/>
    </location>
</feature>
<feature type="non-terminal residue" evidence="1">
    <location>
        <position position="1"/>
    </location>
</feature>
<dbReference type="AlphaFoldDB" id="A0A7J6RE04"/>